<reference evidence="2" key="1">
    <citation type="submission" date="2020-09" db="EMBL/GenBank/DDBJ databases">
        <title>Genome-Enabled Discovery of Anthraquinone Biosynthesis in Senna tora.</title>
        <authorList>
            <person name="Kang S.-H."/>
            <person name="Pandey R.P."/>
            <person name="Lee C.-M."/>
            <person name="Sim J.-S."/>
            <person name="Jeong J.-T."/>
            <person name="Choi B.-S."/>
            <person name="Jung M."/>
            <person name="Ginzburg D."/>
            <person name="Zhao K."/>
            <person name="Won S.Y."/>
            <person name="Oh T.-J."/>
            <person name="Yu Y."/>
            <person name="Kim N.-H."/>
            <person name="Lee O.R."/>
            <person name="Lee T.-H."/>
            <person name="Bashyal P."/>
            <person name="Kim T.-S."/>
            <person name="Lee W.-H."/>
            <person name="Kawkins C."/>
            <person name="Kim C.-K."/>
            <person name="Kim J.S."/>
            <person name="Ahn B.O."/>
            <person name="Rhee S.Y."/>
            <person name="Sohng J.K."/>
        </authorList>
    </citation>
    <scope>NUCLEOTIDE SEQUENCE</scope>
    <source>
        <tissue evidence="2">Leaf</tissue>
    </source>
</reference>
<dbReference type="Pfam" id="PF14244">
    <property type="entry name" value="Retrotran_gag_3"/>
    <property type="match status" value="1"/>
</dbReference>
<organism evidence="2 3">
    <name type="scientific">Senna tora</name>
    <dbReference type="NCBI Taxonomy" id="362788"/>
    <lineage>
        <taxon>Eukaryota</taxon>
        <taxon>Viridiplantae</taxon>
        <taxon>Streptophyta</taxon>
        <taxon>Embryophyta</taxon>
        <taxon>Tracheophyta</taxon>
        <taxon>Spermatophyta</taxon>
        <taxon>Magnoliopsida</taxon>
        <taxon>eudicotyledons</taxon>
        <taxon>Gunneridae</taxon>
        <taxon>Pentapetalae</taxon>
        <taxon>rosids</taxon>
        <taxon>fabids</taxon>
        <taxon>Fabales</taxon>
        <taxon>Fabaceae</taxon>
        <taxon>Caesalpinioideae</taxon>
        <taxon>Cassia clade</taxon>
        <taxon>Senna</taxon>
    </lineage>
</organism>
<proteinExistence type="predicted"/>
<comment type="caution">
    <text evidence="2">The sequence shown here is derived from an EMBL/GenBank/DDBJ whole genome shotgun (WGS) entry which is preliminary data.</text>
</comment>
<evidence type="ECO:0000259" key="1">
    <source>
        <dbReference type="Pfam" id="PF14244"/>
    </source>
</evidence>
<dbReference type="AlphaFoldDB" id="A0A834TG71"/>
<sequence length="194" mass="21931">MTRSTTVNYPISISKSLTSIGIRNVTCKISKTRSIHSLLLTSNFAFHEFLIILTGRTSFLLFKKLHCQSTSFSNRYLSNLLFYYSLTMANDRDSSSSTAGTRSITGVTEPHSGFYRKDPLDLHPSDHTGMQLVTTMLTTSNFMIWSHFMKIALKSKNKLGFVDGTYPRPTDETSDKYLQWSFVDSIVMPGLLTQ</sequence>
<dbReference type="Proteomes" id="UP000634136">
    <property type="component" value="Unassembled WGS sequence"/>
</dbReference>
<gene>
    <name evidence="2" type="ORF">G2W53_026032</name>
</gene>
<dbReference type="PANTHER" id="PTHR37610:SF40">
    <property type="entry name" value="OS01G0909600 PROTEIN"/>
    <property type="match status" value="1"/>
</dbReference>
<name>A0A834TG71_9FABA</name>
<evidence type="ECO:0000313" key="2">
    <source>
        <dbReference type="EMBL" id="KAF7820577.1"/>
    </source>
</evidence>
<keyword evidence="3" id="KW-1185">Reference proteome</keyword>
<dbReference type="PANTHER" id="PTHR37610">
    <property type="entry name" value="CCHC-TYPE DOMAIN-CONTAINING PROTEIN"/>
    <property type="match status" value="1"/>
</dbReference>
<evidence type="ECO:0000313" key="3">
    <source>
        <dbReference type="Proteomes" id="UP000634136"/>
    </source>
</evidence>
<dbReference type="EMBL" id="JAAIUW010000008">
    <property type="protein sequence ID" value="KAF7820577.1"/>
    <property type="molecule type" value="Genomic_DNA"/>
</dbReference>
<feature type="domain" description="Retrotransposon Copia-like N-terminal" evidence="1">
    <location>
        <begin position="123"/>
        <end position="169"/>
    </location>
</feature>
<protein>
    <submittedName>
        <fullName evidence="2">UBN2_3 domain-containing protein</fullName>
    </submittedName>
</protein>
<accession>A0A834TG71</accession>
<dbReference type="InterPro" id="IPR029472">
    <property type="entry name" value="Copia-like_N"/>
</dbReference>